<name>A0A7M1KKI0_9PSED</name>
<evidence type="ECO:0000313" key="2">
    <source>
        <dbReference type="Proteomes" id="UP000594923"/>
    </source>
</evidence>
<organism evidence="1 2">
    <name type="scientific">Pseudomonas poae</name>
    <dbReference type="NCBI Taxonomy" id="200451"/>
    <lineage>
        <taxon>Bacteria</taxon>
        <taxon>Pseudomonadati</taxon>
        <taxon>Pseudomonadota</taxon>
        <taxon>Gammaproteobacteria</taxon>
        <taxon>Pseudomonadales</taxon>
        <taxon>Pseudomonadaceae</taxon>
        <taxon>Pseudomonas</taxon>
    </lineage>
</organism>
<evidence type="ECO:0008006" key="3">
    <source>
        <dbReference type="Google" id="ProtNLM"/>
    </source>
</evidence>
<protein>
    <recommendedName>
        <fullName evidence="3">TonB C-terminal domain-containing protein</fullName>
    </recommendedName>
</protein>
<sequence>MSTLTLKSRANGRLTPTLFLFTGLALLCGCHALTPEQRMDAWIDSGGKSSPTFLSAEEIKQLEARRYISTLSTTLADRTFRANGEGTQGSVKLRMKLNRQGDVLLCEVLPTDGDTPTDFARIVSDMCWSGVWDAIPEGLQKPADGSLEIVAPLTTVGAAPLTPEYHLRLQRSASASRFFWDNVVAKHAPNAFGTARFDVAADAQGKVLRCGVTLERNAFRPEYFHPDPELQKALATQCAQLDLRQMPGFRLGEDGLAKRAVFVDYLPWKHHVGQYQSSVATDKAPSR</sequence>
<accession>A0A7M1KKI0</accession>
<dbReference type="RefSeq" id="WP_197627353.1">
    <property type="nucleotide sequence ID" value="NZ_CP063073.1"/>
</dbReference>
<dbReference type="Proteomes" id="UP000594923">
    <property type="component" value="Chromosome"/>
</dbReference>
<evidence type="ECO:0000313" key="1">
    <source>
        <dbReference type="EMBL" id="QOQ76308.1"/>
    </source>
</evidence>
<gene>
    <name evidence="1" type="ORF">IMF22_04310</name>
</gene>
<dbReference type="EMBL" id="CP063073">
    <property type="protein sequence ID" value="QOQ76308.1"/>
    <property type="molecule type" value="Genomic_DNA"/>
</dbReference>
<proteinExistence type="predicted"/>
<dbReference type="AlphaFoldDB" id="A0A7M1KKI0"/>
<reference evidence="1 2" key="1">
    <citation type="submission" date="2020-10" db="EMBL/GenBank/DDBJ databases">
        <title>High quality whole genome sequence of Pseudomonas poae PMA22.</title>
        <authorList>
            <person name="Hernandez J.G."/>
            <person name="Rodriguez P."/>
            <person name="Cuevas C."/>
            <person name="de la Calle F."/>
            <person name="Galan B."/>
            <person name="Garcia J.L."/>
        </authorList>
    </citation>
    <scope>NUCLEOTIDE SEQUENCE [LARGE SCALE GENOMIC DNA]</scope>
    <source>
        <strain evidence="1 2">PMA22</strain>
    </source>
</reference>
<dbReference type="PROSITE" id="PS51257">
    <property type="entry name" value="PROKAR_LIPOPROTEIN"/>
    <property type="match status" value="1"/>
</dbReference>